<name>A0A5C4NML4_9BURK</name>
<dbReference type="Proteomes" id="UP000305681">
    <property type="component" value="Unassembled WGS sequence"/>
</dbReference>
<dbReference type="GO" id="GO:0009432">
    <property type="term" value="P:SOS response"/>
    <property type="evidence" value="ECO:0007669"/>
    <property type="project" value="TreeGrafter"/>
</dbReference>
<gene>
    <name evidence="2" type="ORF">FHI69_22470</name>
</gene>
<reference evidence="2 3" key="1">
    <citation type="submission" date="2019-06" db="EMBL/GenBank/DDBJ databases">
        <title>Genome sequence of Janthinobacterium lividum UCD_MED1.</title>
        <authorList>
            <person name="De Leon M.E."/>
            <person name="Jospin G."/>
        </authorList>
    </citation>
    <scope>NUCLEOTIDE SEQUENCE [LARGE SCALE GENOMIC DNA]</scope>
    <source>
        <strain evidence="2 3">UCD_MED1</strain>
    </source>
</reference>
<dbReference type="Gene3D" id="3.30.470.20">
    <property type="entry name" value="ATP-grasp fold, B domain"/>
    <property type="match status" value="1"/>
</dbReference>
<dbReference type="EMBL" id="VDGE01000011">
    <property type="protein sequence ID" value="TNC73937.1"/>
    <property type="molecule type" value="Genomic_DNA"/>
</dbReference>
<dbReference type="RefSeq" id="WP_139092070.1">
    <property type="nucleotide sequence ID" value="NZ_VDGE01000011.1"/>
</dbReference>
<evidence type="ECO:0000313" key="3">
    <source>
        <dbReference type="Proteomes" id="UP000305681"/>
    </source>
</evidence>
<dbReference type="PANTHER" id="PTHR21621:SF0">
    <property type="entry name" value="BETA-CITRYLGLUTAMATE SYNTHASE B-RELATED"/>
    <property type="match status" value="1"/>
</dbReference>
<dbReference type="Pfam" id="PF21068">
    <property type="entry name" value="ATPgraspMvdD"/>
    <property type="match status" value="1"/>
</dbReference>
<dbReference type="GO" id="GO:0018169">
    <property type="term" value="F:ribosomal S6-glutamic acid ligase activity"/>
    <property type="evidence" value="ECO:0007669"/>
    <property type="project" value="TreeGrafter"/>
</dbReference>
<accession>A0A5C4NML4</accession>
<dbReference type="PANTHER" id="PTHR21621">
    <property type="entry name" value="RIBOSOMAL PROTEIN S6 MODIFICATION PROTEIN"/>
    <property type="match status" value="1"/>
</dbReference>
<dbReference type="InterPro" id="IPR048936">
    <property type="entry name" value="MvdD-like_ATPgrasp"/>
</dbReference>
<dbReference type="SUPFAM" id="SSF56059">
    <property type="entry name" value="Glutathione synthetase ATP-binding domain-like"/>
    <property type="match status" value="1"/>
</dbReference>
<protein>
    <recommendedName>
        <fullName evidence="1">MvdD-like pre-ATP grasp domain-containing protein</fullName>
    </recommendedName>
</protein>
<dbReference type="GO" id="GO:0005737">
    <property type="term" value="C:cytoplasm"/>
    <property type="evidence" value="ECO:0007669"/>
    <property type="project" value="TreeGrafter"/>
</dbReference>
<comment type="caution">
    <text evidence="2">The sequence shown here is derived from an EMBL/GenBank/DDBJ whole genome shotgun (WGS) entry which is preliminary data.</text>
</comment>
<feature type="domain" description="MvdD-like pre-ATP grasp" evidence="1">
    <location>
        <begin position="5"/>
        <end position="120"/>
    </location>
</feature>
<evidence type="ECO:0000259" key="1">
    <source>
        <dbReference type="Pfam" id="PF21068"/>
    </source>
</evidence>
<dbReference type="AlphaFoldDB" id="A0A5C4NML4"/>
<proteinExistence type="predicted"/>
<evidence type="ECO:0000313" key="2">
    <source>
        <dbReference type="EMBL" id="TNC73937.1"/>
    </source>
</evidence>
<sequence>MTKVFIPTMLGDSDSLFVLQALEDRNVDVFRWIGDEFPKKHTSSFSVSDRSAAKSYFLFNKKSVEIDADVVWLRRPRWPKLPDIVDVRDKEIAIRENRAYIRSLFEAEWENAVWVNSLDARRRANSKLLQLKEAQALNIHIPETLISNNPSDIRNFINELGGEAIVKPMLGGDWSEDGEILFSFTAKIATPQLPNDEMIKACPCIYQRKIEKKFEVRVVFFGSYAIAVKLHSQSKAISELDWRIGDAKDLKPEEIQIPDNVKEKCILLMRKLGIVHGSFDFAVDSQGCWIFFEVNEAGQFLWMETHVPHLPVLDAMAQFLINPSIDFKYSPDQFTAKMIDISRRTEFREMVGIERELVSHNPIIDIF</sequence>
<organism evidence="2 3">
    <name type="scientific">Janthinobacterium lividum</name>
    <dbReference type="NCBI Taxonomy" id="29581"/>
    <lineage>
        <taxon>Bacteria</taxon>
        <taxon>Pseudomonadati</taxon>
        <taxon>Pseudomonadota</taxon>
        <taxon>Betaproteobacteria</taxon>
        <taxon>Burkholderiales</taxon>
        <taxon>Oxalobacteraceae</taxon>
        <taxon>Janthinobacterium</taxon>
    </lineage>
</organism>